<dbReference type="PANTHER" id="PTHR24559:SF444">
    <property type="entry name" value="REVERSE TRANSCRIPTASE DOMAIN-CONTAINING PROTEIN"/>
    <property type="match status" value="1"/>
</dbReference>
<dbReference type="Proteomes" id="UP001234989">
    <property type="component" value="Chromosome 6"/>
</dbReference>
<evidence type="ECO:0000256" key="1">
    <source>
        <dbReference type="SAM" id="Phobius"/>
    </source>
</evidence>
<keyword evidence="1" id="KW-1133">Transmembrane helix</keyword>
<evidence type="ECO:0000313" key="4">
    <source>
        <dbReference type="EMBL" id="WMV33546.1"/>
    </source>
</evidence>
<keyword evidence="1" id="KW-0472">Membrane</keyword>
<feature type="domain" description="Reverse transcriptase/retrotransposon-derived protein RNase H-like" evidence="3">
    <location>
        <begin position="185"/>
        <end position="277"/>
    </location>
</feature>
<dbReference type="Gene3D" id="3.30.70.270">
    <property type="match status" value="2"/>
</dbReference>
<feature type="transmembrane region" description="Helical" evidence="1">
    <location>
        <begin position="66"/>
        <end position="83"/>
    </location>
</feature>
<dbReference type="FunFam" id="3.30.70.270:FF:000020">
    <property type="entry name" value="Transposon Tf2-6 polyprotein-like Protein"/>
    <property type="match status" value="1"/>
</dbReference>
<accession>A0AAF0TUX9</accession>
<dbReference type="InterPro" id="IPR043128">
    <property type="entry name" value="Rev_trsase/Diguanyl_cyclase"/>
</dbReference>
<evidence type="ECO:0000313" key="5">
    <source>
        <dbReference type="Proteomes" id="UP001234989"/>
    </source>
</evidence>
<dbReference type="Gene3D" id="3.10.10.10">
    <property type="entry name" value="HIV Type 1 Reverse Transcriptase, subunit A, domain 1"/>
    <property type="match status" value="1"/>
</dbReference>
<dbReference type="PANTHER" id="PTHR24559">
    <property type="entry name" value="TRANSPOSON TY3-I GAG-POL POLYPROTEIN"/>
    <property type="match status" value="1"/>
</dbReference>
<dbReference type="InterPro" id="IPR000477">
    <property type="entry name" value="RT_dom"/>
</dbReference>
<gene>
    <name evidence="4" type="ORF">MTR67_026931</name>
</gene>
<dbReference type="CDD" id="cd09274">
    <property type="entry name" value="RNase_HI_RT_Ty3"/>
    <property type="match status" value="1"/>
</dbReference>
<organism evidence="4 5">
    <name type="scientific">Solanum verrucosum</name>
    <dbReference type="NCBI Taxonomy" id="315347"/>
    <lineage>
        <taxon>Eukaryota</taxon>
        <taxon>Viridiplantae</taxon>
        <taxon>Streptophyta</taxon>
        <taxon>Embryophyta</taxon>
        <taxon>Tracheophyta</taxon>
        <taxon>Spermatophyta</taxon>
        <taxon>Magnoliopsida</taxon>
        <taxon>eudicotyledons</taxon>
        <taxon>Gunneridae</taxon>
        <taxon>Pentapetalae</taxon>
        <taxon>asterids</taxon>
        <taxon>lamiids</taxon>
        <taxon>Solanales</taxon>
        <taxon>Solanaceae</taxon>
        <taxon>Solanoideae</taxon>
        <taxon>Solaneae</taxon>
        <taxon>Solanum</taxon>
    </lineage>
</organism>
<dbReference type="Pfam" id="PF00078">
    <property type="entry name" value="RVT_1"/>
    <property type="match status" value="1"/>
</dbReference>
<sequence>MYIDYRQLNKVTIKNRYPLPRIDDLFDQLKGESHLSKIDLRSGYHQLRVNEDDILKMDFQTWYDHYEFLVMSFGLTNALAAFMDLMNMVFIRYLDMFVIVFIGDILVYSRSEDEHTDYLRIVIQVLKDQQLFAKFSKCEFWLRSVAFLGHIVSGKAGYYKRFLELFSSIASPLTTLTQKKVKFIWSEACEKSFQQLKDKLTSAPVLTLPEGTNGFVVYCDASRIELGCALMQNGKVIAYASRKLKIHEKNYNTHDLVLAAVVFALNIWRHYLYGVHLDVFTDHKSLQYVFN</sequence>
<name>A0AAF0TUX9_SOLVR</name>
<dbReference type="InterPro" id="IPR053134">
    <property type="entry name" value="RNA-dir_DNA_polymerase"/>
</dbReference>
<reference evidence="4" key="1">
    <citation type="submission" date="2023-08" db="EMBL/GenBank/DDBJ databases">
        <title>A de novo genome assembly of Solanum verrucosum Schlechtendal, a Mexican diploid species geographically isolated from the other diploid A-genome species in potato relatives.</title>
        <authorList>
            <person name="Hosaka K."/>
        </authorList>
    </citation>
    <scope>NUCLEOTIDE SEQUENCE</scope>
    <source>
        <tissue evidence="4">Young leaves</tissue>
    </source>
</reference>
<feature type="domain" description="Reverse transcriptase" evidence="2">
    <location>
        <begin position="3"/>
        <end position="151"/>
    </location>
</feature>
<dbReference type="EMBL" id="CP133617">
    <property type="protein sequence ID" value="WMV33546.1"/>
    <property type="molecule type" value="Genomic_DNA"/>
</dbReference>
<proteinExistence type="predicted"/>
<protein>
    <submittedName>
        <fullName evidence="4">Uncharacterized protein</fullName>
    </submittedName>
</protein>
<dbReference type="Pfam" id="PF17919">
    <property type="entry name" value="RT_RNaseH_2"/>
    <property type="match status" value="1"/>
</dbReference>
<dbReference type="SUPFAM" id="SSF56672">
    <property type="entry name" value="DNA/RNA polymerases"/>
    <property type="match status" value="1"/>
</dbReference>
<keyword evidence="5" id="KW-1185">Reference proteome</keyword>
<dbReference type="InterPro" id="IPR043502">
    <property type="entry name" value="DNA/RNA_pol_sf"/>
</dbReference>
<dbReference type="CDD" id="cd01647">
    <property type="entry name" value="RT_LTR"/>
    <property type="match status" value="1"/>
</dbReference>
<evidence type="ECO:0000259" key="3">
    <source>
        <dbReference type="Pfam" id="PF17919"/>
    </source>
</evidence>
<dbReference type="InterPro" id="IPR041577">
    <property type="entry name" value="RT_RNaseH_2"/>
</dbReference>
<dbReference type="AlphaFoldDB" id="A0AAF0TUX9"/>
<keyword evidence="1" id="KW-0812">Transmembrane</keyword>
<evidence type="ECO:0000259" key="2">
    <source>
        <dbReference type="Pfam" id="PF00078"/>
    </source>
</evidence>